<dbReference type="GO" id="GO:0008320">
    <property type="term" value="F:protein transmembrane transporter activity"/>
    <property type="evidence" value="ECO:0007669"/>
    <property type="project" value="TreeGrafter"/>
</dbReference>
<feature type="transmembrane region" description="Helical" evidence="2">
    <location>
        <begin position="6"/>
        <end position="26"/>
    </location>
</feature>
<protein>
    <submittedName>
        <fullName evidence="3">Mitochondrial import receptor subunit TOM20</fullName>
    </submittedName>
</protein>
<dbReference type="PANTHER" id="PTHR12430">
    <property type="entry name" value="MITOCHONDRIAL IMPORT RECEPTOR SUBUNIT TOM20"/>
    <property type="match status" value="1"/>
</dbReference>
<dbReference type="PANTHER" id="PTHR12430:SF0">
    <property type="entry name" value="TRANSLOCASE OF OUTER MITOCHONDRIAL MEMBRANE 20"/>
    <property type="match status" value="1"/>
</dbReference>
<sequence length="79" mass="8831">MTMISKGTLGICAGVAGALFIGYCIYFDQRRRSDPNFKKKLRERRRKTNKGGSGASGSVSWPNLKDQEAVQKFFLSQVQ</sequence>
<feature type="non-terminal residue" evidence="3">
    <location>
        <position position="79"/>
    </location>
</feature>
<dbReference type="GO" id="GO:0030150">
    <property type="term" value="P:protein import into mitochondrial matrix"/>
    <property type="evidence" value="ECO:0007669"/>
    <property type="project" value="TreeGrafter"/>
</dbReference>
<evidence type="ECO:0000256" key="2">
    <source>
        <dbReference type="SAM" id="Phobius"/>
    </source>
</evidence>
<dbReference type="GO" id="GO:0016031">
    <property type="term" value="P:tRNA import into mitochondrion"/>
    <property type="evidence" value="ECO:0007669"/>
    <property type="project" value="TreeGrafter"/>
</dbReference>
<keyword evidence="2" id="KW-0472">Membrane</keyword>
<evidence type="ECO:0000313" key="3">
    <source>
        <dbReference type="EMBL" id="KAK7069188.1"/>
    </source>
</evidence>
<dbReference type="Proteomes" id="UP001381693">
    <property type="component" value="Unassembled WGS sequence"/>
</dbReference>
<keyword evidence="3" id="KW-0675">Receptor</keyword>
<feature type="region of interest" description="Disordered" evidence="1">
    <location>
        <begin position="36"/>
        <end position="63"/>
    </location>
</feature>
<dbReference type="Pfam" id="PF02064">
    <property type="entry name" value="MAS20"/>
    <property type="match status" value="1"/>
</dbReference>
<dbReference type="AlphaFoldDB" id="A0AAN8ZZ50"/>
<keyword evidence="4" id="KW-1185">Reference proteome</keyword>
<accession>A0AAN8ZZ50</accession>
<reference evidence="3 4" key="1">
    <citation type="submission" date="2023-11" db="EMBL/GenBank/DDBJ databases">
        <title>Halocaridina rubra genome assembly.</title>
        <authorList>
            <person name="Smith C."/>
        </authorList>
    </citation>
    <scope>NUCLEOTIDE SEQUENCE [LARGE SCALE GENOMIC DNA]</scope>
    <source>
        <strain evidence="3">EP-1</strain>
        <tissue evidence="3">Whole</tissue>
    </source>
</reference>
<dbReference type="PRINTS" id="PR01989">
    <property type="entry name" value="EUOM20RECPTR"/>
</dbReference>
<dbReference type="GO" id="GO:0030943">
    <property type="term" value="F:mitochondrion targeting sequence binding"/>
    <property type="evidence" value="ECO:0007669"/>
    <property type="project" value="TreeGrafter"/>
</dbReference>
<dbReference type="PRINTS" id="PR00351">
    <property type="entry name" value="OM20RECEPTOR"/>
</dbReference>
<keyword evidence="2" id="KW-1133">Transmembrane helix</keyword>
<dbReference type="InterPro" id="IPR002056">
    <property type="entry name" value="MAS20"/>
</dbReference>
<dbReference type="GO" id="GO:0005742">
    <property type="term" value="C:mitochondrial outer membrane translocase complex"/>
    <property type="evidence" value="ECO:0007669"/>
    <property type="project" value="InterPro"/>
</dbReference>
<evidence type="ECO:0000313" key="4">
    <source>
        <dbReference type="Proteomes" id="UP001381693"/>
    </source>
</evidence>
<dbReference type="GO" id="GO:0006886">
    <property type="term" value="P:intracellular protein transport"/>
    <property type="evidence" value="ECO:0007669"/>
    <property type="project" value="InterPro"/>
</dbReference>
<comment type="caution">
    <text evidence="3">The sequence shown here is derived from an EMBL/GenBank/DDBJ whole genome shotgun (WGS) entry which is preliminary data.</text>
</comment>
<feature type="compositionally biased region" description="Basic residues" evidence="1">
    <location>
        <begin position="38"/>
        <end position="49"/>
    </location>
</feature>
<gene>
    <name evidence="3" type="primary">TOMM20_2</name>
    <name evidence="3" type="ORF">SK128_023778</name>
</gene>
<organism evidence="3 4">
    <name type="scientific">Halocaridina rubra</name>
    <name type="common">Hawaiian red shrimp</name>
    <dbReference type="NCBI Taxonomy" id="373956"/>
    <lineage>
        <taxon>Eukaryota</taxon>
        <taxon>Metazoa</taxon>
        <taxon>Ecdysozoa</taxon>
        <taxon>Arthropoda</taxon>
        <taxon>Crustacea</taxon>
        <taxon>Multicrustacea</taxon>
        <taxon>Malacostraca</taxon>
        <taxon>Eumalacostraca</taxon>
        <taxon>Eucarida</taxon>
        <taxon>Decapoda</taxon>
        <taxon>Pleocyemata</taxon>
        <taxon>Caridea</taxon>
        <taxon>Atyoidea</taxon>
        <taxon>Atyidae</taxon>
        <taxon>Halocaridina</taxon>
    </lineage>
</organism>
<keyword evidence="2" id="KW-0812">Transmembrane</keyword>
<dbReference type="EMBL" id="JAXCGZ010017002">
    <property type="protein sequence ID" value="KAK7069188.1"/>
    <property type="molecule type" value="Genomic_DNA"/>
</dbReference>
<evidence type="ECO:0000256" key="1">
    <source>
        <dbReference type="SAM" id="MobiDB-lite"/>
    </source>
</evidence>
<dbReference type="InterPro" id="IPR022422">
    <property type="entry name" value="MAS20_rcpt_metazoan"/>
</dbReference>
<dbReference type="GO" id="GO:0006605">
    <property type="term" value="P:protein targeting"/>
    <property type="evidence" value="ECO:0007669"/>
    <property type="project" value="InterPro"/>
</dbReference>
<proteinExistence type="predicted"/>
<name>A0AAN8ZZ50_HALRR</name>